<feature type="region of interest" description="Disordered" evidence="2">
    <location>
        <begin position="130"/>
        <end position="164"/>
    </location>
</feature>
<feature type="compositionally biased region" description="Basic and acidic residues" evidence="2">
    <location>
        <begin position="360"/>
        <end position="381"/>
    </location>
</feature>
<dbReference type="Pfam" id="PF15663">
    <property type="entry name" value="zf-CCCH_3"/>
    <property type="match status" value="1"/>
</dbReference>
<dbReference type="AlphaFoldDB" id="A0AAW1A3N3"/>
<evidence type="ECO:0000256" key="1">
    <source>
        <dbReference type="PROSITE-ProRule" id="PRU00723"/>
    </source>
</evidence>
<protein>
    <recommendedName>
        <fullName evidence="3">C3H1-type domain-containing protein</fullName>
    </recommendedName>
</protein>
<dbReference type="InterPro" id="IPR041686">
    <property type="entry name" value="Znf-CCCH_3"/>
</dbReference>
<name>A0AAW1A3N3_9HYME</name>
<feature type="region of interest" description="Disordered" evidence="2">
    <location>
        <begin position="268"/>
        <end position="290"/>
    </location>
</feature>
<sequence>MFRTKCKEHDHSSFYRFLQMEHSHKNTDCYFFYYSTCTKGDNCPFRHEPSALGCETMCVYWKQGKCFDEHCNFRHMELRKNRKSIPCYWETQPGGCRKPHCSFMHKNARTITNDPINPVKNFDLTSKTMNQEWSNRQDDTKYDGSSTESDQGRGSSEAGSFIGSPAVDPLIVKFEEESDNESVPSPVKPQPRVPYCKTYEEIRLEEIQAESAAYYSYQAEGSQSDIGDGNIKARRTKRISQYPPASKDSNDRKGLDFEVLTLDEIRRRKRESLEEGKNAGNSEAASSTELLKDTVESLAGLAETISARGVKRRLNENFEQDASKRRRKTKCPNDRDAISSSVPPVKLRRSPKRLLSSLQGEERDARTDQEEQLEEKRDEPGRNNPESSSMARLNESESSSSTSRPRKNEVEVRLCDSSTDEDQVPLERGKQKNSQSVETDTVDDSKEADSLLNINEEDYLTLDMASDDILNDIDALLKDKTSVWRKG</sequence>
<dbReference type="SMART" id="SM00356">
    <property type="entry name" value="ZnF_C3H1"/>
    <property type="match status" value="3"/>
</dbReference>
<dbReference type="PROSITE" id="PS50103">
    <property type="entry name" value="ZF_C3H1"/>
    <property type="match status" value="1"/>
</dbReference>
<dbReference type="GO" id="GO:0008270">
    <property type="term" value="F:zinc ion binding"/>
    <property type="evidence" value="ECO:0007669"/>
    <property type="project" value="UniProtKB-KW"/>
</dbReference>
<feature type="compositionally biased region" description="Polar residues" evidence="2">
    <location>
        <begin position="279"/>
        <end position="289"/>
    </location>
</feature>
<organism evidence="4 5">
    <name type="scientific">Tetragonisca angustula</name>
    <dbReference type="NCBI Taxonomy" id="166442"/>
    <lineage>
        <taxon>Eukaryota</taxon>
        <taxon>Metazoa</taxon>
        <taxon>Ecdysozoa</taxon>
        <taxon>Arthropoda</taxon>
        <taxon>Hexapoda</taxon>
        <taxon>Insecta</taxon>
        <taxon>Pterygota</taxon>
        <taxon>Neoptera</taxon>
        <taxon>Endopterygota</taxon>
        <taxon>Hymenoptera</taxon>
        <taxon>Apocrita</taxon>
        <taxon>Aculeata</taxon>
        <taxon>Apoidea</taxon>
        <taxon>Anthophila</taxon>
        <taxon>Apidae</taxon>
        <taxon>Tetragonisca</taxon>
    </lineage>
</organism>
<reference evidence="4 5" key="1">
    <citation type="submission" date="2024-05" db="EMBL/GenBank/DDBJ databases">
        <title>The nuclear and mitochondrial genome assemblies of Tetragonisca angustula (Apidae: Meliponini), a tiny yet remarkable pollinator in the Neotropics.</title>
        <authorList>
            <person name="Ferrari R."/>
            <person name="Ricardo P.C."/>
            <person name="Dias F.C."/>
            <person name="Araujo N.S."/>
            <person name="Soares D.O."/>
            <person name="Zhou Q.-S."/>
            <person name="Zhu C.-D."/>
            <person name="Coutinho L."/>
            <person name="Airas M.C."/>
            <person name="Batista T.M."/>
        </authorList>
    </citation>
    <scope>NUCLEOTIDE SEQUENCE [LARGE SCALE GENOMIC DNA]</scope>
    <source>
        <strain evidence="4">ASF017062</strain>
        <tissue evidence="4">Abdomen</tissue>
    </source>
</reference>
<evidence type="ECO:0000259" key="3">
    <source>
        <dbReference type="PROSITE" id="PS50103"/>
    </source>
</evidence>
<feature type="zinc finger region" description="C3H1-type" evidence="1">
    <location>
        <begin position="23"/>
        <end position="50"/>
    </location>
</feature>
<dbReference type="PANTHER" id="PTHR15725:SF14">
    <property type="entry name" value="ZINC FINGER CCCH DOMAIN-CONTAINING PROTEIN 11A"/>
    <property type="match status" value="1"/>
</dbReference>
<dbReference type="Proteomes" id="UP001432146">
    <property type="component" value="Unassembled WGS sequence"/>
</dbReference>
<feature type="region of interest" description="Disordered" evidence="2">
    <location>
        <begin position="303"/>
        <end position="450"/>
    </location>
</feature>
<feature type="region of interest" description="Disordered" evidence="2">
    <location>
        <begin position="221"/>
        <end position="254"/>
    </location>
</feature>
<evidence type="ECO:0000256" key="2">
    <source>
        <dbReference type="SAM" id="MobiDB-lite"/>
    </source>
</evidence>
<keyword evidence="1" id="KW-0479">Metal-binding</keyword>
<keyword evidence="5" id="KW-1185">Reference proteome</keyword>
<dbReference type="PANTHER" id="PTHR15725">
    <property type="entry name" value="ZN-FINGER, C-X8-C-X5-C-X3-H TYPE-CONTAINING"/>
    <property type="match status" value="1"/>
</dbReference>
<feature type="compositionally biased region" description="Polar residues" evidence="2">
    <location>
        <begin position="143"/>
        <end position="158"/>
    </location>
</feature>
<dbReference type="FunFam" id="4.10.1000.10:FF:000026">
    <property type="entry name" value="Zinc finger CCCH domain-containing protein 11A"/>
    <property type="match status" value="1"/>
</dbReference>
<dbReference type="InterPro" id="IPR000571">
    <property type="entry name" value="Znf_CCCH"/>
</dbReference>
<evidence type="ECO:0000313" key="5">
    <source>
        <dbReference type="Proteomes" id="UP001432146"/>
    </source>
</evidence>
<proteinExistence type="predicted"/>
<dbReference type="EMBL" id="JAWNGG020000061">
    <property type="protein sequence ID" value="KAK9304640.1"/>
    <property type="molecule type" value="Genomic_DNA"/>
</dbReference>
<accession>A0AAW1A3N3</accession>
<comment type="caution">
    <text evidence="4">The sequence shown here is derived from an EMBL/GenBank/DDBJ whole genome shotgun (WGS) entry which is preliminary data.</text>
</comment>
<feature type="domain" description="C3H1-type" evidence="3">
    <location>
        <begin position="23"/>
        <end position="50"/>
    </location>
</feature>
<feature type="compositionally biased region" description="Basic and acidic residues" evidence="2">
    <location>
        <begin position="268"/>
        <end position="277"/>
    </location>
</feature>
<gene>
    <name evidence="4" type="ORF">QLX08_004065</name>
</gene>
<dbReference type="Gene3D" id="4.10.1000.10">
    <property type="entry name" value="Zinc finger, CCCH-type"/>
    <property type="match status" value="1"/>
</dbReference>
<feature type="compositionally biased region" description="Low complexity" evidence="2">
    <location>
        <begin position="387"/>
        <end position="403"/>
    </location>
</feature>
<evidence type="ECO:0000313" key="4">
    <source>
        <dbReference type="EMBL" id="KAK9304640.1"/>
    </source>
</evidence>
<keyword evidence="1" id="KW-0862">Zinc</keyword>
<keyword evidence="1" id="KW-0863">Zinc-finger</keyword>